<keyword evidence="2" id="KW-1185">Reference proteome</keyword>
<dbReference type="OrthoDB" id="306530at2759"/>
<dbReference type="EMBL" id="CAJJDP010000021">
    <property type="protein sequence ID" value="CAD8148288.1"/>
    <property type="molecule type" value="Genomic_DNA"/>
</dbReference>
<evidence type="ECO:0000313" key="1">
    <source>
        <dbReference type="EMBL" id="CAD8148288.1"/>
    </source>
</evidence>
<organism evidence="1 2">
    <name type="scientific">Paramecium octaurelia</name>
    <dbReference type="NCBI Taxonomy" id="43137"/>
    <lineage>
        <taxon>Eukaryota</taxon>
        <taxon>Sar</taxon>
        <taxon>Alveolata</taxon>
        <taxon>Ciliophora</taxon>
        <taxon>Intramacronucleata</taxon>
        <taxon>Oligohymenophorea</taxon>
        <taxon>Peniculida</taxon>
        <taxon>Parameciidae</taxon>
        <taxon>Paramecium</taxon>
    </lineage>
</organism>
<dbReference type="OMA" id="YYFIFST"/>
<reference evidence="1" key="1">
    <citation type="submission" date="2021-01" db="EMBL/GenBank/DDBJ databases">
        <authorList>
            <consortium name="Genoscope - CEA"/>
            <person name="William W."/>
        </authorList>
    </citation>
    <scope>NUCLEOTIDE SEQUENCE</scope>
</reference>
<evidence type="ECO:0000313" key="2">
    <source>
        <dbReference type="Proteomes" id="UP000683925"/>
    </source>
</evidence>
<proteinExistence type="predicted"/>
<sequence>MFKQLQKKSVNLIEGNPSIYYSLIKKPTLDNRFYIAVNPSKEQVSLDELISFTLEQFALYCKHLKTKLIEKNIQLPSVFKLDIKNDSVTKMKMEHPIMASLKQRLILNPQFTNQLNFFEYLNFSGNDALEEEFFDELLLTLLFWEILERLKQRSGLDVYDIFIYPNRCNFYIVKNEISPFFSSNQTKMRNLLLNTQTILYIDNGLEINKEYELDLFDVHPPDEVISKGIIIELRNMNENDTQINQYQNSKFFQYRNLNQVTITPTSYYFIFSTLCQVEKQDELKHIITFNPSQQPKCQKCNIIIHPDDFDTFYTKKGLYDVWEKGQQYLQQRAQFICPTFLLVKQHFKIIKDEKNQDLYVHFYQNSQKKKSQILNQEQNLDPQKQNPQIQGITEFDLLYKKLQVCSPYQHYKTKETDNQILYSFNECLESDEEADQTNG</sequence>
<dbReference type="Proteomes" id="UP000683925">
    <property type="component" value="Unassembled WGS sequence"/>
</dbReference>
<name>A0A8S1T972_PAROT</name>
<gene>
    <name evidence="1" type="ORF">POCTA_138.1.T0210032</name>
</gene>
<accession>A0A8S1T972</accession>
<dbReference type="AlphaFoldDB" id="A0A8S1T972"/>
<comment type="caution">
    <text evidence="1">The sequence shown here is derived from an EMBL/GenBank/DDBJ whole genome shotgun (WGS) entry which is preliminary data.</text>
</comment>
<protein>
    <submittedName>
        <fullName evidence="1">Uncharacterized protein</fullName>
    </submittedName>
</protein>